<dbReference type="Proteomes" id="UP001243846">
    <property type="component" value="Unassembled WGS sequence"/>
</dbReference>
<evidence type="ECO:0000313" key="2">
    <source>
        <dbReference type="EMBL" id="MDN3712741.1"/>
    </source>
</evidence>
<dbReference type="SUPFAM" id="SSF51182">
    <property type="entry name" value="RmlC-like cupins"/>
    <property type="match status" value="1"/>
</dbReference>
<dbReference type="PANTHER" id="PTHR40943">
    <property type="entry name" value="CYTOPLASMIC PROTEIN-RELATED"/>
    <property type="match status" value="1"/>
</dbReference>
<comment type="caution">
    <text evidence="2">The sequence shown here is derived from an EMBL/GenBank/DDBJ whole genome shotgun (WGS) entry which is preliminary data.</text>
</comment>
<dbReference type="Gene3D" id="2.60.120.10">
    <property type="entry name" value="Jelly Rolls"/>
    <property type="match status" value="1"/>
</dbReference>
<dbReference type="InterPro" id="IPR011051">
    <property type="entry name" value="RmlC_Cupin_sf"/>
</dbReference>
<dbReference type="InterPro" id="IPR014710">
    <property type="entry name" value="RmlC-like_jellyroll"/>
</dbReference>
<name>A0ABT8D8Z2_9RHOB</name>
<evidence type="ECO:0000259" key="1">
    <source>
        <dbReference type="Pfam" id="PF05899"/>
    </source>
</evidence>
<dbReference type="PANTHER" id="PTHR40943:SF1">
    <property type="entry name" value="CYTOPLASMIC PROTEIN"/>
    <property type="match status" value="1"/>
</dbReference>
<feature type="domain" description="(S)-ureidoglycine aminohydrolase cupin" evidence="1">
    <location>
        <begin position="42"/>
        <end position="112"/>
    </location>
</feature>
<reference evidence="3" key="1">
    <citation type="journal article" date="2019" name="Int. J. Syst. Evol. Microbiol.">
        <title>The Global Catalogue of Microorganisms (GCM) 10K type strain sequencing project: providing services to taxonomists for standard genome sequencing and annotation.</title>
        <authorList>
            <consortium name="The Broad Institute Genomics Platform"/>
            <consortium name="The Broad Institute Genome Sequencing Center for Infectious Disease"/>
            <person name="Wu L."/>
            <person name="Ma J."/>
        </authorList>
    </citation>
    <scope>NUCLEOTIDE SEQUENCE [LARGE SCALE GENOMIC DNA]</scope>
    <source>
        <strain evidence="3">CECT 8482</strain>
    </source>
</reference>
<dbReference type="RefSeq" id="WP_377683239.1">
    <property type="nucleotide sequence ID" value="NZ_JBHMDZ010000001.1"/>
</dbReference>
<dbReference type="EMBL" id="JAUFRC010000001">
    <property type="protein sequence ID" value="MDN3712741.1"/>
    <property type="molecule type" value="Genomic_DNA"/>
</dbReference>
<keyword evidence="3" id="KW-1185">Reference proteome</keyword>
<gene>
    <name evidence="2" type="ORF">QWZ10_15025</name>
</gene>
<organism evidence="2 3">
    <name type="scientific">Paracoccus cavernae</name>
    <dbReference type="NCBI Taxonomy" id="1571207"/>
    <lineage>
        <taxon>Bacteria</taxon>
        <taxon>Pseudomonadati</taxon>
        <taxon>Pseudomonadota</taxon>
        <taxon>Alphaproteobacteria</taxon>
        <taxon>Rhodobacterales</taxon>
        <taxon>Paracoccaceae</taxon>
        <taxon>Paracoccus</taxon>
    </lineage>
</organism>
<dbReference type="Pfam" id="PF05899">
    <property type="entry name" value="Cupin_3"/>
    <property type="match status" value="1"/>
</dbReference>
<evidence type="ECO:0000313" key="3">
    <source>
        <dbReference type="Proteomes" id="UP001243846"/>
    </source>
</evidence>
<proteinExistence type="predicted"/>
<accession>A0ABT8D8Z2</accession>
<sequence length="118" mass="13534">MAVMKFGTYQAPNSEPITTDLDWWEPVEGTPSMKTWIENQTDDGKFLTGYWEATPGSYRVVYGVDEYIHMFEGKVTLTQDGEEPKTFQAGDTFYIEAGFNGIWKTEETVRKLFAIRAK</sequence>
<dbReference type="CDD" id="cd02227">
    <property type="entry name" value="cupin_TM1112-like"/>
    <property type="match status" value="1"/>
</dbReference>
<protein>
    <submittedName>
        <fullName evidence="2">Cupin domain-containing protein</fullName>
    </submittedName>
</protein>
<dbReference type="InterPro" id="IPR008579">
    <property type="entry name" value="UGlyAH_Cupin_dom"/>
</dbReference>